<dbReference type="OrthoDB" id="10258825at2759"/>
<keyword evidence="9" id="KW-0156">Chromatin regulator</keyword>
<evidence type="ECO:0000313" key="16">
    <source>
        <dbReference type="Proteomes" id="UP000009046"/>
    </source>
</evidence>
<dbReference type="Gene3D" id="3.40.50.150">
    <property type="entry name" value="Vaccinia Virus protein VP39"/>
    <property type="match status" value="1"/>
</dbReference>
<organism>
    <name type="scientific">Pediculus humanus subsp. corporis</name>
    <name type="common">Body louse</name>
    <dbReference type="NCBI Taxonomy" id="121224"/>
    <lineage>
        <taxon>Eukaryota</taxon>
        <taxon>Metazoa</taxon>
        <taxon>Ecdysozoa</taxon>
        <taxon>Arthropoda</taxon>
        <taxon>Hexapoda</taxon>
        <taxon>Insecta</taxon>
        <taxon>Pterygota</taxon>
        <taxon>Neoptera</taxon>
        <taxon>Paraneoptera</taxon>
        <taxon>Psocodea</taxon>
        <taxon>Troctomorpha</taxon>
        <taxon>Phthiraptera</taxon>
        <taxon>Anoplura</taxon>
        <taxon>Pediculidae</taxon>
        <taxon>Pediculus</taxon>
    </lineage>
</organism>
<dbReference type="GO" id="GO:0032259">
    <property type="term" value="P:methylation"/>
    <property type="evidence" value="ECO:0007669"/>
    <property type="project" value="UniProtKB-KW"/>
</dbReference>
<dbReference type="VEuPathDB" id="VectorBase:PHUM276590"/>
<name>E0VL01_PEDHC</name>
<evidence type="ECO:0000256" key="5">
    <source>
        <dbReference type="ARBA" id="ARBA00022552"/>
    </source>
</evidence>
<evidence type="ECO:0000256" key="12">
    <source>
        <dbReference type="ARBA" id="ARBA00023242"/>
    </source>
</evidence>
<dbReference type="GO" id="GO:0006364">
    <property type="term" value="P:rRNA processing"/>
    <property type="evidence" value="ECO:0007669"/>
    <property type="project" value="UniProtKB-UniRule"/>
</dbReference>
<gene>
    <name evidence="15" type="primary">8239004</name>
    <name evidence="14" type="ORF">Phum_PHUM276590</name>
</gene>
<dbReference type="GeneID" id="8239004"/>
<evidence type="ECO:0000313" key="15">
    <source>
        <dbReference type="EnsemblMetazoa" id="PHUM276590-PA"/>
    </source>
</evidence>
<dbReference type="EMBL" id="DS235255">
    <property type="protein sequence ID" value="EEB14057.1"/>
    <property type="molecule type" value="Genomic_DNA"/>
</dbReference>
<dbReference type="GO" id="GO:0005677">
    <property type="term" value="C:chromatin silencing complex"/>
    <property type="evidence" value="ECO:0007669"/>
    <property type="project" value="TreeGrafter"/>
</dbReference>
<protein>
    <recommendedName>
        <fullName evidence="3 13">Ribosomal RNA-processing protein 8</fullName>
        <ecNumber evidence="13">2.1.1.-</ecNumber>
    </recommendedName>
</protein>
<reference evidence="15" key="3">
    <citation type="submission" date="2021-02" db="UniProtKB">
        <authorList>
            <consortium name="EnsemblMetazoa"/>
        </authorList>
    </citation>
    <scope>IDENTIFICATION</scope>
    <source>
        <strain evidence="15">USDA</strain>
    </source>
</reference>
<keyword evidence="4" id="KW-0678">Repressor</keyword>
<evidence type="ECO:0000256" key="4">
    <source>
        <dbReference type="ARBA" id="ARBA00022491"/>
    </source>
</evidence>
<keyword evidence="6 13" id="KW-0489">Methyltransferase</keyword>
<evidence type="ECO:0000256" key="6">
    <source>
        <dbReference type="ARBA" id="ARBA00022603"/>
    </source>
</evidence>
<dbReference type="GO" id="GO:0005730">
    <property type="term" value="C:nucleolus"/>
    <property type="evidence" value="ECO:0007669"/>
    <property type="project" value="UniProtKB-SubCell"/>
</dbReference>
<comment type="subcellular location">
    <subcellularLocation>
        <location evidence="1 13">Nucleus</location>
        <location evidence="1 13">Nucleolus</location>
    </subcellularLocation>
</comment>
<dbReference type="GO" id="GO:0000183">
    <property type="term" value="P:rDNA heterochromatin formation"/>
    <property type="evidence" value="ECO:0007669"/>
    <property type="project" value="TreeGrafter"/>
</dbReference>
<dbReference type="RefSeq" id="XP_002426795.1">
    <property type="nucleotide sequence ID" value="XM_002426750.1"/>
</dbReference>
<dbReference type="GO" id="GO:0046015">
    <property type="term" value="P:regulation of transcription by glucose"/>
    <property type="evidence" value="ECO:0007669"/>
    <property type="project" value="TreeGrafter"/>
</dbReference>
<evidence type="ECO:0000256" key="9">
    <source>
        <dbReference type="ARBA" id="ARBA00022853"/>
    </source>
</evidence>
<dbReference type="Gene3D" id="1.10.10.2150">
    <property type="entry name" value="Ribosomal RNA-processing protein 8, N-terminal domain"/>
    <property type="match status" value="1"/>
</dbReference>
<dbReference type="Proteomes" id="UP000009046">
    <property type="component" value="Unassembled WGS sequence"/>
</dbReference>
<keyword evidence="7 13" id="KW-0808">Transferase</keyword>
<keyword evidence="8 13" id="KW-0949">S-adenosyl-L-methionine</keyword>
<dbReference type="InterPro" id="IPR042036">
    <property type="entry name" value="RRP8_N"/>
</dbReference>
<dbReference type="AlphaFoldDB" id="E0VL01"/>
<dbReference type="InterPro" id="IPR007823">
    <property type="entry name" value="RRP8"/>
</dbReference>
<dbReference type="GO" id="GO:0033553">
    <property type="term" value="C:rDNA heterochromatin"/>
    <property type="evidence" value="ECO:0007669"/>
    <property type="project" value="TreeGrafter"/>
</dbReference>
<evidence type="ECO:0000256" key="1">
    <source>
        <dbReference type="ARBA" id="ARBA00004604"/>
    </source>
</evidence>
<dbReference type="EC" id="2.1.1.-" evidence="13"/>
<dbReference type="HOGENOM" id="CLU_027694_1_2_1"/>
<dbReference type="CTD" id="8239004"/>
<dbReference type="SUPFAM" id="SSF53335">
    <property type="entry name" value="S-adenosyl-L-methionine-dependent methyltransferases"/>
    <property type="match status" value="1"/>
</dbReference>
<keyword evidence="11" id="KW-0804">Transcription</keyword>
<dbReference type="FunFam" id="3.40.50.150:FF:000068">
    <property type="entry name" value="Ribosomal RNA-processing protein 8"/>
    <property type="match status" value="1"/>
</dbReference>
<dbReference type="Pfam" id="PF05148">
    <property type="entry name" value="Methyltransf_8"/>
    <property type="match status" value="1"/>
</dbReference>
<comment type="similarity">
    <text evidence="2 13">Belongs to the methyltransferase superfamily. RRP8 family.</text>
</comment>
<dbReference type="PANTHER" id="PTHR12787">
    <property type="entry name" value="RIBOSOMAL RNA-PROCESSING PROTEIN 8"/>
    <property type="match status" value="1"/>
</dbReference>
<keyword evidence="16" id="KW-1185">Reference proteome</keyword>
<evidence type="ECO:0000313" key="14">
    <source>
        <dbReference type="EMBL" id="EEB14057.1"/>
    </source>
</evidence>
<evidence type="ECO:0000256" key="7">
    <source>
        <dbReference type="ARBA" id="ARBA00022679"/>
    </source>
</evidence>
<keyword evidence="12 13" id="KW-0539">Nucleus</keyword>
<dbReference type="FunFam" id="1.10.10.2150:FF:000001">
    <property type="entry name" value="Ribosomal RNA-processing protein 8"/>
    <property type="match status" value="1"/>
</dbReference>
<evidence type="ECO:0000256" key="2">
    <source>
        <dbReference type="ARBA" id="ARBA00006301"/>
    </source>
</evidence>
<dbReference type="EnsemblMetazoa" id="PHUM276590-RA">
    <property type="protein sequence ID" value="PHUM276590-PA"/>
    <property type="gene ID" value="PHUM276590"/>
</dbReference>
<evidence type="ECO:0000256" key="8">
    <source>
        <dbReference type="ARBA" id="ARBA00022691"/>
    </source>
</evidence>
<evidence type="ECO:0000256" key="3">
    <source>
        <dbReference type="ARBA" id="ARBA00020203"/>
    </source>
</evidence>
<keyword evidence="10" id="KW-0805">Transcription regulation</keyword>
<dbReference type="InterPro" id="IPR029063">
    <property type="entry name" value="SAM-dependent_MTases_sf"/>
</dbReference>
<dbReference type="EMBL" id="AAZO01003206">
    <property type="status" value="NOT_ANNOTATED_CDS"/>
    <property type="molecule type" value="Genomic_DNA"/>
</dbReference>
<dbReference type="KEGG" id="phu:Phum_PHUM276590"/>
<evidence type="ECO:0000256" key="10">
    <source>
        <dbReference type="ARBA" id="ARBA00023015"/>
    </source>
</evidence>
<dbReference type="FunCoup" id="E0VL01">
    <property type="interactions" value="1417"/>
</dbReference>
<reference evidence="14" key="2">
    <citation type="submission" date="2007-04" db="EMBL/GenBank/DDBJ databases">
        <title>The genome of the human body louse.</title>
        <authorList>
            <consortium name="The Human Body Louse Genome Consortium"/>
            <person name="Kirkness E."/>
            <person name="Walenz B."/>
            <person name="Hass B."/>
            <person name="Bruggner R."/>
            <person name="Strausberg R."/>
        </authorList>
    </citation>
    <scope>NUCLEOTIDE SEQUENCE</scope>
    <source>
        <strain evidence="14">USDA</strain>
    </source>
</reference>
<dbReference type="GO" id="GO:0042149">
    <property type="term" value="P:cellular response to glucose starvation"/>
    <property type="evidence" value="ECO:0007669"/>
    <property type="project" value="TreeGrafter"/>
</dbReference>
<evidence type="ECO:0000256" key="13">
    <source>
        <dbReference type="RuleBase" id="RU365074"/>
    </source>
</evidence>
<accession>E0VL01</accession>
<dbReference type="OMA" id="KWPTNPL"/>
<dbReference type="PANTHER" id="PTHR12787:SF0">
    <property type="entry name" value="RIBOSOMAL RNA-PROCESSING PROTEIN 8"/>
    <property type="match status" value="1"/>
</dbReference>
<dbReference type="eggNOG" id="KOG3045">
    <property type="taxonomic scope" value="Eukaryota"/>
</dbReference>
<dbReference type="STRING" id="121224.E0VL01"/>
<dbReference type="InParanoid" id="E0VL01"/>
<keyword evidence="5 13" id="KW-0698">rRNA processing</keyword>
<proteinExistence type="inferred from homology"/>
<sequence length="219" mass="25402">MLEKLKSSRFRFINEQLYTMKSQDAYKLFQEDSEAFTAYHEGYNNQTKSWPKNPVDMIIQTIEKMTKNNKKLIIGDFGCGDAKIAKTFSELTVHSFDLVSLDPCVTVCDMASTPLSDEVLDIAVFCLSLMGTNFSEYLVEANRVLKVGGQLLIAEVQSRFDNIQKFMEILIKFGFKIKSKDFSCKYFYLMYFEKERNLGKNSKKKVPHLSLKPCYYKKR</sequence>
<reference evidence="14" key="1">
    <citation type="submission" date="2007-04" db="EMBL/GenBank/DDBJ databases">
        <title>Annotation of Pediculus humanus corporis strain USDA.</title>
        <authorList>
            <person name="Kirkness E."/>
            <person name="Hannick L."/>
            <person name="Hass B."/>
            <person name="Bruggner R."/>
            <person name="Lawson D."/>
            <person name="Bidwell S."/>
            <person name="Joardar V."/>
            <person name="Caler E."/>
            <person name="Walenz B."/>
            <person name="Inman J."/>
            <person name="Schobel S."/>
            <person name="Galinsky K."/>
            <person name="Amedeo P."/>
            <person name="Strausberg R."/>
        </authorList>
    </citation>
    <scope>NUCLEOTIDE SEQUENCE</scope>
    <source>
        <strain evidence="14">USDA</strain>
    </source>
</reference>
<dbReference type="GO" id="GO:0008168">
    <property type="term" value="F:methyltransferase activity"/>
    <property type="evidence" value="ECO:0007669"/>
    <property type="project" value="UniProtKB-KW"/>
</dbReference>
<evidence type="ECO:0000256" key="11">
    <source>
        <dbReference type="ARBA" id="ARBA00023163"/>
    </source>
</evidence>
<comment type="function">
    <text evidence="13">Probable methyltransferase required to silence rDNA.</text>
</comment>